<dbReference type="PANTHER" id="PTHR46388:SF2">
    <property type="entry name" value="NHL REPEAT-CONTAINING PROTEIN 2"/>
    <property type="match status" value="1"/>
</dbReference>
<dbReference type="SUPFAM" id="SSF101898">
    <property type="entry name" value="NHL repeat"/>
    <property type="match status" value="1"/>
</dbReference>
<reference evidence="2 3" key="1">
    <citation type="submission" date="2020-07" db="EMBL/GenBank/DDBJ databases">
        <title>Sequencing the genomes of 1000 actinobacteria strains.</title>
        <authorList>
            <person name="Klenk H.-P."/>
        </authorList>
    </citation>
    <scope>NUCLEOTIDE SEQUENCE [LARGE SCALE GENOMIC DNA]</scope>
    <source>
        <strain evidence="2 3">DSM 15664</strain>
    </source>
</reference>
<dbReference type="EMBL" id="JACCFQ010000001">
    <property type="protein sequence ID" value="NYJ16780.1"/>
    <property type="molecule type" value="Genomic_DNA"/>
</dbReference>
<dbReference type="Gene3D" id="2.120.10.30">
    <property type="entry name" value="TolB, C-terminal domain"/>
    <property type="match status" value="2"/>
</dbReference>
<protein>
    <submittedName>
        <fullName evidence="2">Thiol-disulfide isomerase/thioredoxin</fullName>
    </submittedName>
</protein>
<comment type="caution">
    <text evidence="2">The sequence shown here is derived from an EMBL/GenBank/DDBJ whole genome shotgun (WGS) entry which is preliminary data.</text>
</comment>
<dbReference type="PROSITE" id="PS51352">
    <property type="entry name" value="THIOREDOXIN_2"/>
    <property type="match status" value="1"/>
</dbReference>
<dbReference type="AlphaFoldDB" id="A0A7Z0E8V8"/>
<dbReference type="Pfam" id="PF13905">
    <property type="entry name" value="Thioredoxin_8"/>
    <property type="match status" value="1"/>
</dbReference>
<organism evidence="2 3">
    <name type="scientific">Nesterenkonia sandarakina</name>
    <dbReference type="NCBI Taxonomy" id="272918"/>
    <lineage>
        <taxon>Bacteria</taxon>
        <taxon>Bacillati</taxon>
        <taxon>Actinomycetota</taxon>
        <taxon>Actinomycetes</taxon>
        <taxon>Micrococcales</taxon>
        <taxon>Micrococcaceae</taxon>
        <taxon>Nesterenkonia</taxon>
    </lineage>
</organism>
<evidence type="ECO:0000259" key="1">
    <source>
        <dbReference type="PROSITE" id="PS51352"/>
    </source>
</evidence>
<dbReference type="InterPro" id="IPR012336">
    <property type="entry name" value="Thioredoxin-like_fold"/>
</dbReference>
<dbReference type="CDD" id="cd14951">
    <property type="entry name" value="NHL-2_like"/>
    <property type="match status" value="1"/>
</dbReference>
<dbReference type="GO" id="GO:0016853">
    <property type="term" value="F:isomerase activity"/>
    <property type="evidence" value="ECO:0007669"/>
    <property type="project" value="UniProtKB-KW"/>
</dbReference>
<evidence type="ECO:0000313" key="2">
    <source>
        <dbReference type="EMBL" id="NYJ16780.1"/>
    </source>
</evidence>
<dbReference type="InterPro" id="IPR013766">
    <property type="entry name" value="Thioredoxin_domain"/>
</dbReference>
<dbReference type="InterPro" id="IPR045302">
    <property type="entry name" value="NHL2_NHL_rpt_dom"/>
</dbReference>
<dbReference type="InterPro" id="IPR011042">
    <property type="entry name" value="6-blade_b-propeller_TolB-like"/>
</dbReference>
<accession>A0A7Z0E8V8</accession>
<name>A0A7Z0E8V8_9MICC</name>
<sequence length="662" mass="70580">MTETIRRAERVRASELLGRGWLNTGGKDVSLEDLRGKIVILDFWTFCCINCLHVLDELRPLEQRFSDVLVTVGVHSPKFEHEADPDALAAAVERYEIAHPVLDDPNLTTWQAYAARAWPTLVVLDPEGYIAAHLAGEGHVAGLTSLVEELVAEHEAKGTLHRGDGPYVPPEPVSRTLRFPGKAVPVTRELGGSDSSHGHFLVSDTGHHRIVELDTDLTTVVRSWGGGEDHEKGHRDGDPASARFNEPQGLTVLPAELAQQVGYDIVVADTVNHRLRGINAETGAVTTLAGNGVQRLLDAERARSGAIESGSLGTEPLEISLSSPWDVLWSATLGRVVIAMAGTHQIFTFDPATGELSIFAGTGLEGLLDGSAEAAWFAQTSGLTEDADGDIWIADSETSSLRVIRTGADSDAAPGEAATPEVETLIGEGLFDFGFRDGAPEQARLQHPLGVTALPDGSVLLADTYNGAIRRYRGGHLAADGTTVAASVSTVARGLKEPSDVLLDADGTNLLVVETNAHELVRIAVPQEYLTVDEGATQSQRPTTAVSPGEFSLAIGFSAPTGQKLDDRWGDPTQLKVSSSPENLLLDGAGNSEGLRRTLQLNPEVTEGVLHITARAAACDGAEGEEIPMHAACHLYQQDWGIPVRLEAGAQDELTLDLRGVR</sequence>
<dbReference type="Proteomes" id="UP000560069">
    <property type="component" value="Unassembled WGS sequence"/>
</dbReference>
<keyword evidence="2" id="KW-0413">Isomerase</keyword>
<keyword evidence="3" id="KW-1185">Reference proteome</keyword>
<evidence type="ECO:0000313" key="3">
    <source>
        <dbReference type="Proteomes" id="UP000560069"/>
    </source>
</evidence>
<dbReference type="InterPro" id="IPR036249">
    <property type="entry name" value="Thioredoxin-like_sf"/>
</dbReference>
<dbReference type="Gene3D" id="3.40.30.10">
    <property type="entry name" value="Glutaredoxin"/>
    <property type="match status" value="1"/>
</dbReference>
<proteinExistence type="predicted"/>
<dbReference type="RefSeq" id="WP_179441645.1">
    <property type="nucleotide sequence ID" value="NZ_BAAALK010000002.1"/>
</dbReference>
<dbReference type="PANTHER" id="PTHR46388">
    <property type="entry name" value="NHL REPEAT-CONTAINING PROTEIN 2"/>
    <property type="match status" value="1"/>
</dbReference>
<feature type="domain" description="Thioredoxin" evidence="1">
    <location>
        <begin position="5"/>
        <end position="152"/>
    </location>
</feature>
<gene>
    <name evidence="2" type="ORF">HNR11_001314</name>
</gene>
<dbReference type="SUPFAM" id="SSF52833">
    <property type="entry name" value="Thioredoxin-like"/>
    <property type="match status" value="1"/>
</dbReference>